<reference evidence="10" key="1">
    <citation type="submission" date="2021-03" db="EMBL/GenBank/DDBJ databases">
        <authorList>
            <person name="Sun Q."/>
        </authorList>
    </citation>
    <scope>NUCLEOTIDE SEQUENCE</scope>
    <source>
        <strain evidence="10">CCM 8862</strain>
    </source>
</reference>
<dbReference type="PANTHER" id="PTHR34308:SF1">
    <property type="entry name" value="COBALAMIN BIOSYNTHESIS PROTEIN CBIB"/>
    <property type="match status" value="1"/>
</dbReference>
<comment type="caution">
    <text evidence="9">Lacks conserved residue(s) required for the propagation of feature annotation.</text>
</comment>
<dbReference type="GO" id="GO:0009236">
    <property type="term" value="P:cobalamin biosynthetic process"/>
    <property type="evidence" value="ECO:0007669"/>
    <property type="project" value="UniProtKB-UniRule"/>
</dbReference>
<comment type="pathway">
    <text evidence="2 9">Cofactor biosynthesis; adenosylcobalamin biosynthesis.</text>
</comment>
<feature type="transmembrane region" description="Helical" evidence="9">
    <location>
        <begin position="77"/>
        <end position="96"/>
    </location>
</feature>
<dbReference type="EMBL" id="JAFLEQ010000001">
    <property type="protein sequence ID" value="MBN9643035.1"/>
    <property type="molecule type" value="Genomic_DNA"/>
</dbReference>
<evidence type="ECO:0000313" key="10">
    <source>
        <dbReference type="EMBL" id="MBN9643035.1"/>
    </source>
</evidence>
<dbReference type="RefSeq" id="WP_207117458.1">
    <property type="nucleotide sequence ID" value="NZ_JAFLEQ010000001.1"/>
</dbReference>
<feature type="transmembrane region" description="Helical" evidence="9">
    <location>
        <begin position="53"/>
        <end position="71"/>
    </location>
</feature>
<dbReference type="NCBIfam" id="TIGR00380">
    <property type="entry name" value="cobal_cbiB"/>
    <property type="match status" value="1"/>
</dbReference>
<evidence type="ECO:0000256" key="5">
    <source>
        <dbReference type="ARBA" id="ARBA00022573"/>
    </source>
</evidence>
<dbReference type="Proteomes" id="UP000664332">
    <property type="component" value="Unassembled WGS sequence"/>
</dbReference>
<comment type="caution">
    <text evidence="10">The sequence shown here is derived from an EMBL/GenBank/DDBJ whole genome shotgun (WGS) entry which is preliminary data.</text>
</comment>
<accession>A0A939DYB0</accession>
<evidence type="ECO:0000256" key="7">
    <source>
        <dbReference type="ARBA" id="ARBA00022989"/>
    </source>
</evidence>
<dbReference type="InterPro" id="IPR004485">
    <property type="entry name" value="Cobalamin_biosynth_CobD/CbiB"/>
</dbReference>
<keyword evidence="11" id="KW-1185">Reference proteome</keyword>
<protein>
    <recommendedName>
        <fullName evidence="9">Cobalamin biosynthesis protein CobD</fullName>
    </recommendedName>
</protein>
<evidence type="ECO:0000256" key="3">
    <source>
        <dbReference type="ARBA" id="ARBA00006263"/>
    </source>
</evidence>
<dbReference type="GO" id="GO:0015420">
    <property type="term" value="F:ABC-type vitamin B12 transporter activity"/>
    <property type="evidence" value="ECO:0007669"/>
    <property type="project" value="UniProtKB-UniRule"/>
</dbReference>
<evidence type="ECO:0000256" key="1">
    <source>
        <dbReference type="ARBA" id="ARBA00004651"/>
    </source>
</evidence>
<keyword evidence="8 9" id="KW-0472">Membrane</keyword>
<sequence>MRQSFLARAAAIAAGVAADAVIGDPQRHHPVAWFGTWALWLEKKLYRPSKRAGVVYVAVATGVPVAAAVAVSRRFPAVSLAVCLWASLGGSTLAGVGEKMHRDLSSGDLEAARAWVPWLCSRDPDALDGPGMARACVESLAENTCDAAICPLVYSVFGAPAVVFHRCVNTLDAMVGYRTERYSDFGWAAARLDDVLAWIPARITAVVHTIVAVCRGRGAEAVRAWSQDAPAHPSPNAGPVEATAAAALGVSLGGKTVYGWGVDNRPVMGHGQSCTPQTIVDAVTLARITRTVVAAGAVAACCARTGGKRQRVI</sequence>
<comment type="subcellular location">
    <subcellularLocation>
        <location evidence="1 9">Cell membrane</location>
        <topology evidence="1 9">Multi-pass membrane protein</topology>
    </subcellularLocation>
</comment>
<evidence type="ECO:0000313" key="11">
    <source>
        <dbReference type="Proteomes" id="UP000664332"/>
    </source>
</evidence>
<evidence type="ECO:0000256" key="8">
    <source>
        <dbReference type="ARBA" id="ARBA00023136"/>
    </source>
</evidence>
<gene>
    <name evidence="9 10" type="primary">cobD</name>
    <name evidence="10" type="ORF">JZY06_00090</name>
</gene>
<organism evidence="10 11">
    <name type="scientific">Corynebacterium mendelii</name>
    <dbReference type="NCBI Taxonomy" id="2765362"/>
    <lineage>
        <taxon>Bacteria</taxon>
        <taxon>Bacillati</taxon>
        <taxon>Actinomycetota</taxon>
        <taxon>Actinomycetes</taxon>
        <taxon>Mycobacteriales</taxon>
        <taxon>Corynebacteriaceae</taxon>
        <taxon>Corynebacterium</taxon>
    </lineage>
</organism>
<evidence type="ECO:0000256" key="2">
    <source>
        <dbReference type="ARBA" id="ARBA00004953"/>
    </source>
</evidence>
<dbReference type="PANTHER" id="PTHR34308">
    <property type="entry name" value="COBALAMIN BIOSYNTHESIS PROTEIN CBIB"/>
    <property type="match status" value="1"/>
</dbReference>
<comment type="function">
    <text evidence="9">Converts cobyric acid to cobinamide by the addition of aminopropanol on the F carboxylic group.</text>
</comment>
<evidence type="ECO:0000256" key="6">
    <source>
        <dbReference type="ARBA" id="ARBA00022692"/>
    </source>
</evidence>
<proteinExistence type="inferred from homology"/>
<comment type="similarity">
    <text evidence="3 9">Belongs to the CobD/CbiB family.</text>
</comment>
<name>A0A939DYB0_9CORY</name>
<keyword evidence="7 9" id="KW-1133">Transmembrane helix</keyword>
<keyword evidence="5 9" id="KW-0169">Cobalamin biosynthesis</keyword>
<keyword evidence="4 9" id="KW-1003">Cell membrane</keyword>
<dbReference type="Pfam" id="PF03186">
    <property type="entry name" value="CobD_Cbib"/>
    <property type="match status" value="1"/>
</dbReference>
<evidence type="ECO:0000256" key="9">
    <source>
        <dbReference type="HAMAP-Rule" id="MF_00024"/>
    </source>
</evidence>
<evidence type="ECO:0000256" key="4">
    <source>
        <dbReference type="ARBA" id="ARBA00022475"/>
    </source>
</evidence>
<dbReference type="GO" id="GO:0005886">
    <property type="term" value="C:plasma membrane"/>
    <property type="evidence" value="ECO:0007669"/>
    <property type="project" value="UniProtKB-SubCell"/>
</dbReference>
<dbReference type="HAMAP" id="MF_00024">
    <property type="entry name" value="CobD_CbiB"/>
    <property type="match status" value="1"/>
</dbReference>
<dbReference type="AlphaFoldDB" id="A0A939DYB0"/>
<dbReference type="GO" id="GO:0048472">
    <property type="term" value="F:threonine-phosphate decarboxylase activity"/>
    <property type="evidence" value="ECO:0007669"/>
    <property type="project" value="InterPro"/>
</dbReference>
<keyword evidence="6 9" id="KW-0812">Transmembrane</keyword>